<keyword evidence="1" id="KW-0812">Transmembrane</keyword>
<keyword evidence="1" id="KW-1133">Transmembrane helix</keyword>
<reference evidence="2 3" key="1">
    <citation type="submission" date="2023-07" db="EMBL/GenBank/DDBJ databases">
        <title>Genomic Encyclopedia of Type Strains, Phase IV (KMG-IV): sequencing the most valuable type-strain genomes for metagenomic binning, comparative biology and taxonomic classification.</title>
        <authorList>
            <person name="Goeker M."/>
        </authorList>
    </citation>
    <scope>NUCLEOTIDE SEQUENCE [LARGE SCALE GENOMIC DNA]</scope>
    <source>
        <strain evidence="2 3">DSM 16460</strain>
    </source>
</reference>
<sequence>MKKTVVSLLIVVIMILLTDIQSIAEDEGEELDQSEVEEDLEGFFESSTIENQWQDLLNEYRDYMPLDSGSQWRDITDNESIFSWRAWVDGIVSFLVDELLANGQTLSLLIFITLLSAVLNVLAQSFETQTVTKVSQFVIFGVLMTIAMTGFHTAANFTTDTIETMRHFMVSLLPLFLSMMAAFGHIATVAFFNPFILFLTQASGLFISKIIIPLLFLSAILHIASHVNETYNLSRLAHLFKQGALLLMGAFLSIFLTIMSVQGITTAASDGVAVRAAKFVTSNFIPVIGRMFTDATDTVLSASILVKNTIGVAGLIVLFVMILFPILKVLVLGMVFRLAAAILQPVADGPVVHMVDDMGKHILYLLLALLMVSIMFFFSIVMLIVISNTSLMVR</sequence>
<feature type="transmembrane region" description="Helical" evidence="1">
    <location>
        <begin position="105"/>
        <end position="122"/>
    </location>
</feature>
<dbReference type="Pfam" id="PF09546">
    <property type="entry name" value="Spore_III_AE"/>
    <property type="match status" value="1"/>
</dbReference>
<feature type="transmembrane region" description="Helical" evidence="1">
    <location>
        <begin position="134"/>
        <end position="155"/>
    </location>
</feature>
<feature type="transmembrane region" description="Helical" evidence="1">
    <location>
        <begin position="244"/>
        <end position="268"/>
    </location>
</feature>
<feature type="transmembrane region" description="Helical" evidence="1">
    <location>
        <begin position="206"/>
        <end position="224"/>
    </location>
</feature>
<feature type="transmembrane region" description="Helical" evidence="1">
    <location>
        <begin position="362"/>
        <end position="386"/>
    </location>
</feature>
<name>A0ABT9VCD5_9BACI</name>
<evidence type="ECO:0000256" key="1">
    <source>
        <dbReference type="SAM" id="Phobius"/>
    </source>
</evidence>
<dbReference type="RefSeq" id="WP_306974420.1">
    <property type="nucleotide sequence ID" value="NZ_JAUSTQ010000002.1"/>
</dbReference>
<gene>
    <name evidence="2" type="ORF">J2S77_000550</name>
</gene>
<accession>A0ABT9VCD5</accession>
<proteinExistence type="predicted"/>
<feature type="transmembrane region" description="Helical" evidence="1">
    <location>
        <begin position="175"/>
        <end position="199"/>
    </location>
</feature>
<dbReference type="Proteomes" id="UP001224359">
    <property type="component" value="Unassembled WGS sequence"/>
</dbReference>
<dbReference type="InterPro" id="IPR014194">
    <property type="entry name" value="Spore_III_AE"/>
</dbReference>
<keyword evidence="3" id="KW-1185">Reference proteome</keyword>
<dbReference type="NCBIfam" id="TIGR02829">
    <property type="entry name" value="spore_III_AE"/>
    <property type="match status" value="1"/>
</dbReference>
<feature type="transmembrane region" description="Helical" evidence="1">
    <location>
        <begin position="312"/>
        <end position="342"/>
    </location>
</feature>
<organism evidence="2 3">
    <name type="scientific">Alkalibacillus salilacus</name>
    <dbReference type="NCBI Taxonomy" id="284582"/>
    <lineage>
        <taxon>Bacteria</taxon>
        <taxon>Bacillati</taxon>
        <taxon>Bacillota</taxon>
        <taxon>Bacilli</taxon>
        <taxon>Bacillales</taxon>
        <taxon>Bacillaceae</taxon>
        <taxon>Alkalibacillus</taxon>
    </lineage>
</organism>
<comment type="caution">
    <text evidence="2">The sequence shown here is derived from an EMBL/GenBank/DDBJ whole genome shotgun (WGS) entry which is preliminary data.</text>
</comment>
<dbReference type="EMBL" id="JAUSTQ010000002">
    <property type="protein sequence ID" value="MDQ0158594.1"/>
    <property type="molecule type" value="Genomic_DNA"/>
</dbReference>
<keyword evidence="1" id="KW-0472">Membrane</keyword>
<evidence type="ECO:0000313" key="3">
    <source>
        <dbReference type="Proteomes" id="UP001224359"/>
    </source>
</evidence>
<protein>
    <submittedName>
        <fullName evidence="2">Stage III sporulation protein AE</fullName>
    </submittedName>
</protein>
<evidence type="ECO:0000313" key="2">
    <source>
        <dbReference type="EMBL" id="MDQ0158594.1"/>
    </source>
</evidence>